<dbReference type="GO" id="GO:0033765">
    <property type="term" value="F:steroid dehydrogenase activity, acting on the CH-CH group of donors"/>
    <property type="evidence" value="ECO:0007669"/>
    <property type="project" value="UniProtKB-ARBA"/>
</dbReference>
<dbReference type="SUPFAM" id="SSF56425">
    <property type="entry name" value="Succinate dehydrogenase/fumarate reductase flavoprotein, catalytic domain"/>
    <property type="match status" value="1"/>
</dbReference>
<organism evidence="11 12">
    <name type="scientific">Dolosigranulum pigrum</name>
    <dbReference type="NCBI Taxonomy" id="29394"/>
    <lineage>
        <taxon>Bacteria</taxon>
        <taxon>Bacillati</taxon>
        <taxon>Bacillota</taxon>
        <taxon>Bacilli</taxon>
        <taxon>Lactobacillales</taxon>
        <taxon>Carnobacteriaceae</taxon>
        <taxon>Dolosigranulum</taxon>
    </lineage>
</organism>
<feature type="chain" id="PRO_5039757188" description="Urocanate reductase" evidence="8">
    <location>
        <begin position="21"/>
        <end position="600"/>
    </location>
</feature>
<evidence type="ECO:0000313" key="12">
    <source>
        <dbReference type="Proteomes" id="UP000315953"/>
    </source>
</evidence>
<dbReference type="Gene3D" id="3.90.700.10">
    <property type="entry name" value="Succinate dehydrogenase/fumarate reductase flavoprotein, catalytic domain"/>
    <property type="match status" value="1"/>
</dbReference>
<evidence type="ECO:0000256" key="4">
    <source>
        <dbReference type="ARBA" id="ARBA00022630"/>
    </source>
</evidence>
<keyword evidence="6 8" id="KW-0560">Oxidoreductase</keyword>
<dbReference type="GO" id="GO:0010181">
    <property type="term" value="F:FMN binding"/>
    <property type="evidence" value="ECO:0007669"/>
    <property type="project" value="InterPro"/>
</dbReference>
<proteinExistence type="inferred from homology"/>
<keyword evidence="5 8" id="KW-0274">FAD</keyword>
<dbReference type="EC" id="1.3.99.33" evidence="2 8"/>
<dbReference type="InterPro" id="IPR036188">
    <property type="entry name" value="FAD/NAD-bd_sf"/>
</dbReference>
<evidence type="ECO:0000256" key="8">
    <source>
        <dbReference type="RuleBase" id="RU366062"/>
    </source>
</evidence>
<comment type="cofactor">
    <cofactor evidence="8">
        <name>FMN</name>
        <dbReference type="ChEBI" id="CHEBI:58210"/>
    </cofactor>
    <text evidence="8">Binds 1 or 2 FMN covalently per subunit.</text>
</comment>
<dbReference type="PRINTS" id="PR00368">
    <property type="entry name" value="FADPNR"/>
</dbReference>
<dbReference type="GO" id="GO:0016020">
    <property type="term" value="C:membrane"/>
    <property type="evidence" value="ECO:0007669"/>
    <property type="project" value="InterPro"/>
</dbReference>
<dbReference type="EMBL" id="CP041626">
    <property type="protein sequence ID" value="QDO90978.1"/>
    <property type="molecule type" value="Genomic_DNA"/>
</dbReference>
<dbReference type="RefSeq" id="WP_143333160.1">
    <property type="nucleotide sequence ID" value="NZ_CP041626.1"/>
</dbReference>
<feature type="region of interest" description="Disordered" evidence="9">
    <location>
        <begin position="26"/>
        <end position="48"/>
    </location>
</feature>
<sequence>MKRINFKSAALLVASGLVLVGCQTTGDTSDDTAGDVAGESGVYEGTGEGRNGNIVTKVTIEDGKIKAIDVIESSETERLAEPVYEQLREEMIARNSTEVDSVSGSTMTSEGYINSVTNALDENNVELTEATDQSEASDSQTGQLDEEYTYDVVVVGAGGAGFSAAIEAAEQGYSVTIIEKMPVTGGNTLISGGEMNAPGNWVQEKLGIDGDSTDIYYEDTMEGGNNEGNPELVRLMADSALASAEWLKDEVNVEFLDDQLFQFGGHSFQRALIPVGHTGQELIDKMEAKADELGIDIYTETEAQSLLTTDDAVSGVVATNHDQEVIFNAEQGVILTTGGFGSNVEMRTEANEEYDDRYGTTNSPGATGDGIIMAQEVGATVDNLEHIQTYPVSNPKTGEISLLADSRFDGAALINQEGERFVEELERRDVISKAIIDQTGGYAYQVWDQTLGEETGTLEAHQRELEQLQEQDLIYVADTLEEGAEYWDIPVEQFMETVEKINAYAESGEDPDFNHRKGLAPIKDAPFYFQKAAPSVHHTMGGLVINEYAEVLNESGEPIKNLYAAGELTGVIQGANRLGGNAITDIITFGRIAGKRIGHH</sequence>
<reference evidence="11 12" key="1">
    <citation type="submission" date="2019-07" db="EMBL/GenBank/DDBJ databases">
        <title>Genome assembly of a nasal isolate of Dolosigranulum pigrum from a chronic sinusitis patient.</title>
        <authorList>
            <person name="Baig S."/>
            <person name="Overballe-Petersen S."/>
            <person name="Kaspar U."/>
            <person name="Rendboe A."/>
            <person name="de Man T."/>
            <person name="Liu C."/>
            <person name="Price L.B."/>
            <person name="Stegger M."/>
            <person name="Becker K."/>
            <person name="Skytt Andersen P."/>
        </authorList>
    </citation>
    <scope>NUCLEOTIDE SEQUENCE [LARGE SCALE GENOMIC DNA]</scope>
    <source>
        <strain evidence="11 12">83VPs-KB5</strain>
    </source>
</reference>
<dbReference type="Pfam" id="PF00890">
    <property type="entry name" value="FAD_binding_2"/>
    <property type="match status" value="1"/>
</dbReference>
<dbReference type="Proteomes" id="UP000315953">
    <property type="component" value="Chromosome"/>
</dbReference>
<dbReference type="InterPro" id="IPR003953">
    <property type="entry name" value="FAD-dep_OxRdtase_2_FAD-bd"/>
</dbReference>
<evidence type="ECO:0000313" key="11">
    <source>
        <dbReference type="EMBL" id="QDO90978.1"/>
    </source>
</evidence>
<dbReference type="KEGG" id="dpm:FNV33_02535"/>
<comment type="cofactor">
    <cofactor evidence="8">
        <name>FAD</name>
        <dbReference type="ChEBI" id="CHEBI:57692"/>
    </cofactor>
    <text evidence="8">Binds 1 FAD per subunit.</text>
</comment>
<dbReference type="InterPro" id="IPR050315">
    <property type="entry name" value="FAD-oxidoreductase_2"/>
</dbReference>
<protein>
    <recommendedName>
        <fullName evidence="3 8">Urocanate reductase</fullName>
        <ecNumber evidence="2 8">1.3.99.33</ecNumber>
    </recommendedName>
</protein>
<keyword evidence="4 8" id="KW-0285">Flavoprotein</keyword>
<dbReference type="SUPFAM" id="SSF51905">
    <property type="entry name" value="FAD/NAD(P)-binding domain"/>
    <property type="match status" value="1"/>
</dbReference>
<evidence type="ECO:0000256" key="3">
    <source>
        <dbReference type="ARBA" id="ARBA00015872"/>
    </source>
</evidence>
<evidence type="ECO:0000256" key="9">
    <source>
        <dbReference type="SAM" id="MobiDB-lite"/>
    </source>
</evidence>
<evidence type="ECO:0000256" key="2">
    <source>
        <dbReference type="ARBA" id="ARBA00013137"/>
    </source>
</evidence>
<dbReference type="Pfam" id="PF04205">
    <property type="entry name" value="FMN_bind"/>
    <property type="match status" value="1"/>
</dbReference>
<dbReference type="Gene3D" id="3.90.1010.20">
    <property type="match status" value="1"/>
</dbReference>
<dbReference type="InterPro" id="IPR007329">
    <property type="entry name" value="FMN-bd"/>
</dbReference>
<feature type="signal peptide" evidence="8">
    <location>
        <begin position="1"/>
        <end position="20"/>
    </location>
</feature>
<dbReference type="InterPro" id="IPR027477">
    <property type="entry name" value="Succ_DH/fumarate_Rdtase_cat_sf"/>
</dbReference>
<evidence type="ECO:0000256" key="5">
    <source>
        <dbReference type="ARBA" id="ARBA00022827"/>
    </source>
</evidence>
<dbReference type="NCBIfam" id="TIGR01813">
    <property type="entry name" value="flavo_cyto_c"/>
    <property type="match status" value="1"/>
</dbReference>
<name>A0A516GHK3_9LACT</name>
<gene>
    <name evidence="11" type="ORF">FNV33_02535</name>
</gene>
<dbReference type="PROSITE" id="PS51257">
    <property type="entry name" value="PROKAR_LIPOPROTEIN"/>
    <property type="match status" value="1"/>
</dbReference>
<keyword evidence="8" id="KW-0732">Signal</keyword>
<dbReference type="AlphaFoldDB" id="A0A516GHK3"/>
<feature type="domain" description="FMN-binding" evidence="10">
    <location>
        <begin position="49"/>
        <end position="123"/>
    </location>
</feature>
<accession>A0A516GHK3</accession>
<comment type="similarity">
    <text evidence="1 8">Belongs to the FAD-dependent oxidoreductase 2 family. FRD/SDH subfamily.</text>
</comment>
<evidence type="ECO:0000256" key="6">
    <source>
        <dbReference type="ARBA" id="ARBA00023002"/>
    </source>
</evidence>
<evidence type="ECO:0000259" key="10">
    <source>
        <dbReference type="SMART" id="SM00900"/>
    </source>
</evidence>
<evidence type="ECO:0000256" key="7">
    <source>
        <dbReference type="ARBA" id="ARBA00049922"/>
    </source>
</evidence>
<dbReference type="InterPro" id="IPR010960">
    <property type="entry name" value="Flavocytochrome_c"/>
</dbReference>
<evidence type="ECO:0000256" key="1">
    <source>
        <dbReference type="ARBA" id="ARBA00008040"/>
    </source>
</evidence>
<dbReference type="PANTHER" id="PTHR43400:SF7">
    <property type="entry name" value="FAD-DEPENDENT OXIDOREDUCTASE 2 FAD BINDING DOMAIN-CONTAINING PROTEIN"/>
    <property type="match status" value="1"/>
</dbReference>
<dbReference type="SMART" id="SM00900">
    <property type="entry name" value="FMN_bind"/>
    <property type="match status" value="1"/>
</dbReference>
<dbReference type="Gene3D" id="3.50.50.60">
    <property type="entry name" value="FAD/NAD(P)-binding domain"/>
    <property type="match status" value="1"/>
</dbReference>
<dbReference type="PANTHER" id="PTHR43400">
    <property type="entry name" value="FUMARATE REDUCTASE"/>
    <property type="match status" value="1"/>
</dbReference>
<comment type="catalytic activity">
    <reaction evidence="7 8">
        <text>dihydrourocanate + A = urocanate + AH2</text>
        <dbReference type="Rhea" id="RHEA:36059"/>
        <dbReference type="ChEBI" id="CHEBI:13193"/>
        <dbReference type="ChEBI" id="CHEBI:17499"/>
        <dbReference type="ChEBI" id="CHEBI:27247"/>
        <dbReference type="ChEBI" id="CHEBI:72991"/>
        <dbReference type="EC" id="1.3.99.33"/>
    </reaction>
</comment>